<keyword evidence="9" id="KW-1185">Reference proteome</keyword>
<dbReference type="Proteomes" id="UP000510647">
    <property type="component" value="Chromosome 6"/>
</dbReference>
<keyword evidence="3 7" id="KW-0812">Transmembrane</keyword>
<evidence type="ECO:0000256" key="4">
    <source>
        <dbReference type="ARBA" id="ARBA00022737"/>
    </source>
</evidence>
<keyword evidence="6 7" id="KW-0472">Membrane</keyword>
<evidence type="ECO:0000256" key="7">
    <source>
        <dbReference type="SAM" id="Phobius"/>
    </source>
</evidence>
<evidence type="ECO:0000256" key="5">
    <source>
        <dbReference type="ARBA" id="ARBA00022989"/>
    </source>
</evidence>
<organism evidence="8 9">
    <name type="scientific">Torulaspora globosa</name>
    <dbReference type="NCBI Taxonomy" id="48254"/>
    <lineage>
        <taxon>Eukaryota</taxon>
        <taxon>Fungi</taxon>
        <taxon>Dikarya</taxon>
        <taxon>Ascomycota</taxon>
        <taxon>Saccharomycotina</taxon>
        <taxon>Saccharomycetes</taxon>
        <taxon>Saccharomycetales</taxon>
        <taxon>Saccharomycetaceae</taxon>
        <taxon>Torulaspora</taxon>
    </lineage>
</organism>
<feature type="transmembrane region" description="Helical" evidence="7">
    <location>
        <begin position="230"/>
        <end position="250"/>
    </location>
</feature>
<evidence type="ECO:0000256" key="2">
    <source>
        <dbReference type="ARBA" id="ARBA00022448"/>
    </source>
</evidence>
<reference evidence="8 9" key="1">
    <citation type="submission" date="2020-06" db="EMBL/GenBank/DDBJ databases">
        <title>The yeast mating-type switching endonuclease HO is a domesticated member of an unorthodox homing genetic element family.</title>
        <authorList>
            <person name="Coughlan A.Y."/>
            <person name="Lombardi L."/>
            <person name="Braun-Galleani S."/>
            <person name="Martos A.R."/>
            <person name="Galeote V."/>
            <person name="Bigey F."/>
            <person name="Dequin S."/>
            <person name="Byrne K.P."/>
            <person name="Wolfe K.H."/>
        </authorList>
    </citation>
    <scope>NUCLEOTIDE SEQUENCE [LARGE SCALE GENOMIC DNA]</scope>
    <source>
        <strain evidence="8 9">CBS2947</strain>
    </source>
</reference>
<dbReference type="EMBL" id="CP059272">
    <property type="protein sequence ID" value="QLQ81294.1"/>
    <property type="molecule type" value="Genomic_DNA"/>
</dbReference>
<dbReference type="PANTHER" id="PTHR13131:SF5">
    <property type="entry name" value="CYSTINOSIN"/>
    <property type="match status" value="1"/>
</dbReference>
<dbReference type="NCBIfam" id="TIGR00951">
    <property type="entry name" value="2A43"/>
    <property type="match status" value="1"/>
</dbReference>
<dbReference type="Pfam" id="PF04193">
    <property type="entry name" value="PQ-loop"/>
    <property type="match status" value="2"/>
</dbReference>
<accession>A0A7H9HU72</accession>
<dbReference type="InterPro" id="IPR005282">
    <property type="entry name" value="LC_transporter"/>
</dbReference>
<dbReference type="PANTHER" id="PTHR13131">
    <property type="entry name" value="CYSTINOSIN"/>
    <property type="match status" value="1"/>
</dbReference>
<evidence type="ECO:0000313" key="9">
    <source>
        <dbReference type="Proteomes" id="UP000510647"/>
    </source>
</evidence>
<feature type="transmembrane region" description="Helical" evidence="7">
    <location>
        <begin position="123"/>
        <end position="142"/>
    </location>
</feature>
<keyword evidence="2" id="KW-0813">Transport</keyword>
<evidence type="ECO:0000256" key="3">
    <source>
        <dbReference type="ARBA" id="ARBA00022692"/>
    </source>
</evidence>
<dbReference type="GO" id="GO:0005774">
    <property type="term" value="C:vacuolar membrane"/>
    <property type="evidence" value="ECO:0007669"/>
    <property type="project" value="TreeGrafter"/>
</dbReference>
<feature type="transmembrane region" description="Helical" evidence="7">
    <location>
        <begin position="6"/>
        <end position="27"/>
    </location>
</feature>
<dbReference type="AlphaFoldDB" id="A0A7H9HU72"/>
<feature type="transmembrane region" description="Helical" evidence="7">
    <location>
        <begin position="191"/>
        <end position="210"/>
    </location>
</feature>
<evidence type="ECO:0000256" key="6">
    <source>
        <dbReference type="ARBA" id="ARBA00023136"/>
    </source>
</evidence>
<feature type="transmembrane region" description="Helical" evidence="7">
    <location>
        <begin position="39"/>
        <end position="61"/>
    </location>
</feature>
<dbReference type="GO" id="GO:0015184">
    <property type="term" value="F:L-cystine transmembrane transporter activity"/>
    <property type="evidence" value="ECO:0007669"/>
    <property type="project" value="TreeGrafter"/>
</dbReference>
<sequence length="266" mass="30500">MVVEDVLGLIYVWSWCVSMYPPVVTNWKQKSSTAVSKDFVILNTSGYFYLLVSLTLQLYLWQPVSEKDGRQPDTRPKVTQFDLWYCLHGFVMNLVLVSQVIYGKKLWGFKADSHQVRMKPYYHKFWIISLVVFTILTVRFGYGTFCHGWNNQKTLSYCNSLFILKISMSLIKNVPQTFHNYERKSMKGFAIQSVMLDITGGVASLLQLVSQISKDQGFNATTLAANFGKIGLALVTLVFDFIYVSQWLIYRDAELAMPSSNIIKLS</sequence>
<evidence type="ECO:0000256" key="1">
    <source>
        <dbReference type="ARBA" id="ARBA00004127"/>
    </source>
</evidence>
<name>A0A7H9HU72_9SACH</name>
<dbReference type="GO" id="GO:0012505">
    <property type="term" value="C:endomembrane system"/>
    <property type="evidence" value="ECO:0007669"/>
    <property type="project" value="UniProtKB-SubCell"/>
</dbReference>
<comment type="subcellular location">
    <subcellularLocation>
        <location evidence="1">Endomembrane system</location>
        <topology evidence="1">Multi-pass membrane protein</topology>
    </subcellularLocation>
</comment>
<feature type="transmembrane region" description="Helical" evidence="7">
    <location>
        <begin position="81"/>
        <end position="102"/>
    </location>
</feature>
<dbReference type="InterPro" id="IPR006603">
    <property type="entry name" value="PQ-loop_rpt"/>
</dbReference>
<dbReference type="SMART" id="SM00679">
    <property type="entry name" value="CTNS"/>
    <property type="match status" value="2"/>
</dbReference>
<gene>
    <name evidence="8" type="ORF">HG537_0F00550</name>
</gene>
<dbReference type="GO" id="GO:0000324">
    <property type="term" value="C:fungal-type vacuole"/>
    <property type="evidence" value="ECO:0007669"/>
    <property type="project" value="TreeGrafter"/>
</dbReference>
<protein>
    <submittedName>
        <fullName evidence="8">Uncharacterized protein</fullName>
    </submittedName>
</protein>
<keyword evidence="4" id="KW-0677">Repeat</keyword>
<dbReference type="OrthoDB" id="75720at2759"/>
<proteinExistence type="predicted"/>
<evidence type="ECO:0000313" key="8">
    <source>
        <dbReference type="EMBL" id="QLQ81294.1"/>
    </source>
</evidence>
<keyword evidence="5 7" id="KW-1133">Transmembrane helix</keyword>